<keyword evidence="1" id="KW-0812">Transmembrane</keyword>
<organism evidence="2 3">
    <name type="scientific">Labrys monachus</name>
    <dbReference type="NCBI Taxonomy" id="217067"/>
    <lineage>
        <taxon>Bacteria</taxon>
        <taxon>Pseudomonadati</taxon>
        <taxon>Pseudomonadota</taxon>
        <taxon>Alphaproteobacteria</taxon>
        <taxon>Hyphomicrobiales</taxon>
        <taxon>Xanthobacteraceae</taxon>
        <taxon>Labrys</taxon>
    </lineage>
</organism>
<gene>
    <name evidence="2" type="ORF">J3R73_000857</name>
</gene>
<dbReference type="Proteomes" id="UP001237448">
    <property type="component" value="Unassembled WGS sequence"/>
</dbReference>
<keyword evidence="1" id="KW-1133">Transmembrane helix</keyword>
<protein>
    <submittedName>
        <fullName evidence="2">Uncharacterized protein</fullName>
    </submittedName>
</protein>
<comment type="caution">
    <text evidence="2">The sequence shown here is derived from an EMBL/GenBank/DDBJ whole genome shotgun (WGS) entry which is preliminary data.</text>
</comment>
<evidence type="ECO:0000313" key="3">
    <source>
        <dbReference type="Proteomes" id="UP001237448"/>
    </source>
</evidence>
<proteinExistence type="predicted"/>
<evidence type="ECO:0000256" key="1">
    <source>
        <dbReference type="SAM" id="Phobius"/>
    </source>
</evidence>
<sequence length="39" mass="4235">MTGLQGMMSDVVRGMNTLHFLALLVAVLAAIAFFRLIRG</sequence>
<dbReference type="EMBL" id="JAUSVK010000001">
    <property type="protein sequence ID" value="MDQ0391065.1"/>
    <property type="molecule type" value="Genomic_DNA"/>
</dbReference>
<accession>A0ABU0FAK6</accession>
<name>A0ABU0FAK6_9HYPH</name>
<keyword evidence="1" id="KW-0472">Membrane</keyword>
<keyword evidence="3" id="KW-1185">Reference proteome</keyword>
<reference evidence="2 3" key="1">
    <citation type="submission" date="2023-07" db="EMBL/GenBank/DDBJ databases">
        <title>Genomic Encyclopedia of Type Strains, Phase IV (KMG-IV): sequencing the most valuable type-strain genomes for metagenomic binning, comparative biology and taxonomic classification.</title>
        <authorList>
            <person name="Goeker M."/>
        </authorList>
    </citation>
    <scope>NUCLEOTIDE SEQUENCE [LARGE SCALE GENOMIC DNA]</scope>
    <source>
        <strain evidence="2 3">DSM 5896</strain>
    </source>
</reference>
<feature type="transmembrane region" description="Helical" evidence="1">
    <location>
        <begin position="20"/>
        <end position="37"/>
    </location>
</feature>
<evidence type="ECO:0000313" key="2">
    <source>
        <dbReference type="EMBL" id="MDQ0391065.1"/>
    </source>
</evidence>